<dbReference type="InterPro" id="IPR028098">
    <property type="entry name" value="Glyco_trans_4-like_N"/>
</dbReference>
<dbReference type="PANTHER" id="PTHR45947:SF3">
    <property type="entry name" value="SULFOQUINOVOSYL TRANSFERASE SQD2"/>
    <property type="match status" value="1"/>
</dbReference>
<dbReference type="SUPFAM" id="SSF53756">
    <property type="entry name" value="UDP-Glycosyltransferase/glycogen phosphorylase"/>
    <property type="match status" value="1"/>
</dbReference>
<dbReference type="GO" id="GO:1901137">
    <property type="term" value="P:carbohydrate derivative biosynthetic process"/>
    <property type="evidence" value="ECO:0007669"/>
    <property type="project" value="UniProtKB-ARBA"/>
</dbReference>
<evidence type="ECO:0000256" key="2">
    <source>
        <dbReference type="ARBA" id="ARBA00022676"/>
    </source>
</evidence>
<keyword evidence="3" id="KW-0808">Transferase</keyword>
<evidence type="ECO:0000313" key="6">
    <source>
        <dbReference type="Proteomes" id="UP000237340"/>
    </source>
</evidence>
<evidence type="ECO:0000313" key="5">
    <source>
        <dbReference type="EMBL" id="POH60831.1"/>
    </source>
</evidence>
<accession>A0A2S3Z6S3</accession>
<organism evidence="5 6">
    <name type="scientific">Cryobacterium zongtaii</name>
    <dbReference type="NCBI Taxonomy" id="1259217"/>
    <lineage>
        <taxon>Bacteria</taxon>
        <taxon>Bacillati</taxon>
        <taxon>Actinomycetota</taxon>
        <taxon>Actinomycetes</taxon>
        <taxon>Micrococcales</taxon>
        <taxon>Microbacteriaceae</taxon>
        <taxon>Cryobacterium</taxon>
    </lineage>
</organism>
<comment type="caution">
    <text evidence="5">The sequence shown here is derived from an EMBL/GenBank/DDBJ whole genome shotgun (WGS) entry which is preliminary data.</text>
</comment>
<proteinExistence type="predicted"/>
<reference evidence="5 6" key="1">
    <citation type="submission" date="2018-01" db="EMBL/GenBank/DDBJ databases">
        <title>Cryobacterium sp. nov., from glaciers in China.</title>
        <authorList>
            <person name="Liu Q."/>
            <person name="Xin Y.-H."/>
        </authorList>
    </citation>
    <scope>NUCLEOTIDE SEQUENCE [LARGE SCALE GENOMIC DNA]</scope>
    <source>
        <strain evidence="5 6">TMN-42</strain>
    </source>
</reference>
<dbReference type="AlphaFoldDB" id="A0A2S3Z6S3"/>
<dbReference type="Pfam" id="PF13692">
    <property type="entry name" value="Glyco_trans_1_4"/>
    <property type="match status" value="1"/>
</dbReference>
<evidence type="ECO:0000259" key="4">
    <source>
        <dbReference type="Pfam" id="PF13439"/>
    </source>
</evidence>
<dbReference type="Pfam" id="PF13439">
    <property type="entry name" value="Glyco_transf_4"/>
    <property type="match status" value="1"/>
</dbReference>
<dbReference type="CDD" id="cd03801">
    <property type="entry name" value="GT4_PimA-like"/>
    <property type="match status" value="1"/>
</dbReference>
<name>A0A2S3Z6S3_9MICO</name>
<dbReference type="EMBL" id="PPXD01000033">
    <property type="protein sequence ID" value="POH60831.1"/>
    <property type="molecule type" value="Genomic_DNA"/>
</dbReference>
<dbReference type="RefSeq" id="WP_103462059.1">
    <property type="nucleotide sequence ID" value="NZ_PPXD01000033.1"/>
</dbReference>
<feature type="domain" description="Glycosyltransferase subfamily 4-like N-terminal" evidence="4">
    <location>
        <begin position="21"/>
        <end position="172"/>
    </location>
</feature>
<protein>
    <recommendedName>
        <fullName evidence="1">D-inositol 3-phosphate glycosyltransferase</fullName>
    </recommendedName>
</protein>
<sequence>MRIAIIHPWLPQYRKHFFELLVHEAHRVGVEVHVYYGETPREWRARNDSVSSPSARLLRTRFLSIRGRDVSYKDVRQLRDGGPYDLIVVEQAVRNIETYFLVAGRRKTPVAFWGHGRTFTVRVSRSQEHLKQWLTRRGRWFFAYTDGGAKAVVAAGFPSDRVTVVQNSIDTTVLKRSIDDIRAEDISAFNNSHDLKGKTALFVGGLDGSKRIQFLLEAGEIAHTMDSDFRLVIAGDGDEREIVERFQVERPWLIFLGPVFGASKAVAMAASQVMAMPGRVGLVAVDAFAARLPVITTDWPWHAPEFEYLEDGVNAVVTKDNAHTYATALDAVLRDHARLSSLKANCALAGETYSVEVMVQNFLRGIRRALEVGQQ</sequence>
<keyword evidence="2" id="KW-0328">Glycosyltransferase</keyword>
<dbReference type="InterPro" id="IPR050194">
    <property type="entry name" value="Glycosyltransferase_grp1"/>
</dbReference>
<evidence type="ECO:0000256" key="1">
    <source>
        <dbReference type="ARBA" id="ARBA00021292"/>
    </source>
</evidence>
<dbReference type="Proteomes" id="UP000237340">
    <property type="component" value="Unassembled WGS sequence"/>
</dbReference>
<evidence type="ECO:0000256" key="3">
    <source>
        <dbReference type="ARBA" id="ARBA00022679"/>
    </source>
</evidence>
<dbReference type="GO" id="GO:0016757">
    <property type="term" value="F:glycosyltransferase activity"/>
    <property type="evidence" value="ECO:0007669"/>
    <property type="project" value="UniProtKB-KW"/>
</dbReference>
<gene>
    <name evidence="5" type="ORF">C3B61_19230</name>
</gene>
<dbReference type="PANTHER" id="PTHR45947">
    <property type="entry name" value="SULFOQUINOVOSYL TRANSFERASE SQD2"/>
    <property type="match status" value="1"/>
</dbReference>
<keyword evidence="6" id="KW-1185">Reference proteome</keyword>
<dbReference type="Gene3D" id="3.40.50.2000">
    <property type="entry name" value="Glycogen Phosphorylase B"/>
    <property type="match status" value="2"/>
</dbReference>